<evidence type="ECO:0000313" key="2">
    <source>
        <dbReference type="EMBL" id="KPL52142.1"/>
    </source>
</evidence>
<comment type="caution">
    <text evidence="2">The sequence shown here is derived from an EMBL/GenBank/DDBJ whole genome shotgun (WGS) entry which is preliminary data.</text>
</comment>
<keyword evidence="1" id="KW-1133">Transmembrane helix</keyword>
<protein>
    <recommendedName>
        <fullName evidence="4">Fimbrial protein</fullName>
    </recommendedName>
</protein>
<evidence type="ECO:0000256" key="1">
    <source>
        <dbReference type="SAM" id="Phobius"/>
    </source>
</evidence>
<feature type="transmembrane region" description="Helical" evidence="1">
    <location>
        <begin position="29"/>
        <end position="50"/>
    </location>
</feature>
<name>A0A0P6VZH5_9HYPH</name>
<organism evidence="2 3">
    <name type="scientific">Prosthecodimorpha hirschii</name>
    <dbReference type="NCBI Taxonomy" id="665126"/>
    <lineage>
        <taxon>Bacteria</taxon>
        <taxon>Pseudomonadati</taxon>
        <taxon>Pseudomonadota</taxon>
        <taxon>Alphaproteobacteria</taxon>
        <taxon>Hyphomicrobiales</taxon>
        <taxon>Ancalomicrobiaceae</taxon>
        <taxon>Prosthecodimorpha</taxon>
    </lineage>
</organism>
<reference evidence="2 3" key="2">
    <citation type="submission" date="2015-10" db="EMBL/GenBank/DDBJ databases">
        <title>Draft Genome Sequence of Prosthecomicrobium hirschii ATCC 27832.</title>
        <authorList>
            <person name="Daniel J."/>
            <person name="Givan S.A."/>
            <person name="Brun Y.V."/>
            <person name="Brown P.J."/>
        </authorList>
    </citation>
    <scope>NUCLEOTIDE SEQUENCE [LARGE SCALE GENOMIC DNA]</scope>
    <source>
        <strain evidence="2 3">16</strain>
    </source>
</reference>
<dbReference type="EMBL" id="LJYW01000001">
    <property type="protein sequence ID" value="KPL52142.1"/>
    <property type="molecule type" value="Genomic_DNA"/>
</dbReference>
<keyword evidence="1" id="KW-0472">Membrane</keyword>
<gene>
    <name evidence="2" type="ORF">ABB55_07805</name>
</gene>
<evidence type="ECO:0008006" key="4">
    <source>
        <dbReference type="Google" id="ProtNLM"/>
    </source>
</evidence>
<proteinExistence type="predicted"/>
<reference evidence="2 3" key="1">
    <citation type="submission" date="2015-09" db="EMBL/GenBank/DDBJ databases">
        <authorList>
            <person name="Jackson K.R."/>
            <person name="Lunt B.L."/>
            <person name="Fisher J.N.B."/>
            <person name="Gardner A.V."/>
            <person name="Bailey M.E."/>
            <person name="Deus L.M."/>
            <person name="Earl A.S."/>
            <person name="Gibby P.D."/>
            <person name="Hartmann K.A."/>
            <person name="Liu J.E."/>
            <person name="Manci A.M."/>
            <person name="Nielsen D.A."/>
            <person name="Solomon M.B."/>
            <person name="Breakwell D.P."/>
            <person name="Burnett S.H."/>
            <person name="Grose J.H."/>
        </authorList>
    </citation>
    <scope>NUCLEOTIDE SEQUENCE [LARGE SCALE GENOMIC DNA]</scope>
    <source>
        <strain evidence="2 3">16</strain>
    </source>
</reference>
<dbReference type="Proteomes" id="UP000048984">
    <property type="component" value="Unassembled WGS sequence"/>
</dbReference>
<dbReference type="AlphaFoldDB" id="A0A0P6VZH5"/>
<evidence type="ECO:0000313" key="3">
    <source>
        <dbReference type="Proteomes" id="UP000048984"/>
    </source>
</evidence>
<dbReference type="RefSeq" id="WP_054358305.1">
    <property type="nucleotide sequence ID" value="NZ_LJYW01000001.1"/>
</dbReference>
<accession>A0A0P6VZH5</accession>
<keyword evidence="1" id="KW-0812">Transmembrane</keyword>
<sequence length="122" mass="13110">MTHPILDDDDKDPPLDPAQLRLQAKFRKLLAVGYATLALGIVAVFAAVLYRSTYKTAAPPSTAFERPLDAALPLPEGARVTGTTLDGDRLAVTLETPTGAAILVVDLATLKPIRRLDLPRPR</sequence>
<keyword evidence="3" id="KW-1185">Reference proteome</keyword>